<reference evidence="1 2" key="1">
    <citation type="submission" date="2024-06" db="EMBL/GenBank/DDBJ databases">
        <title>Genomic Encyclopedia of Type Strains, Phase IV (KMG-IV): sequencing the most valuable type-strain genomes for metagenomic binning, comparative biology and taxonomic classification.</title>
        <authorList>
            <person name="Goeker M."/>
        </authorList>
    </citation>
    <scope>NUCLEOTIDE SEQUENCE [LARGE SCALE GENOMIC DNA]</scope>
    <source>
        <strain evidence="1 2">DSM 28302</strain>
    </source>
</reference>
<evidence type="ECO:0000313" key="2">
    <source>
        <dbReference type="Proteomes" id="UP001549037"/>
    </source>
</evidence>
<sequence length="108" mass="12243">MAFKKKANTGYSTSLAQEVLNGETLYIVGLELETQYEYIEGKPTQNIKGYQVWIATDNHNPFKVKFLPKDRPSLDSFAIGQEVTFEGLEALEFKNNIYFKATAINKKG</sequence>
<proteinExistence type="predicted"/>
<comment type="caution">
    <text evidence="1">The sequence shown here is derived from an EMBL/GenBank/DDBJ whole genome shotgun (WGS) entry which is preliminary data.</text>
</comment>
<dbReference type="Proteomes" id="UP001549037">
    <property type="component" value="Unassembled WGS sequence"/>
</dbReference>
<accession>A0ABV2JCZ9</accession>
<evidence type="ECO:0008006" key="3">
    <source>
        <dbReference type="Google" id="ProtNLM"/>
    </source>
</evidence>
<evidence type="ECO:0000313" key="1">
    <source>
        <dbReference type="EMBL" id="MET3633568.1"/>
    </source>
</evidence>
<protein>
    <recommendedName>
        <fullName evidence="3">SuB0782 undefined product 764400:764714 forward MW:11955</fullName>
    </recommendedName>
</protein>
<keyword evidence="2" id="KW-1185">Reference proteome</keyword>
<organism evidence="1 2">
    <name type="scientific">Streptococcus porcorum</name>
    <dbReference type="NCBI Taxonomy" id="701526"/>
    <lineage>
        <taxon>Bacteria</taxon>
        <taxon>Bacillati</taxon>
        <taxon>Bacillota</taxon>
        <taxon>Bacilli</taxon>
        <taxon>Lactobacillales</taxon>
        <taxon>Streptococcaceae</taxon>
        <taxon>Streptococcus</taxon>
    </lineage>
</organism>
<name>A0ABV2JCZ9_9STRE</name>
<dbReference type="RefSeq" id="WP_354367237.1">
    <property type="nucleotide sequence ID" value="NZ_JBEPLN010000002.1"/>
</dbReference>
<gene>
    <name evidence="1" type="ORF">ABID28_000198</name>
</gene>
<dbReference type="EMBL" id="JBEPLN010000002">
    <property type="protein sequence ID" value="MET3633568.1"/>
    <property type="molecule type" value="Genomic_DNA"/>
</dbReference>